<evidence type="ECO:0000259" key="1">
    <source>
        <dbReference type="SMART" id="SM00481"/>
    </source>
</evidence>
<dbReference type="Proteomes" id="UP000503004">
    <property type="component" value="Chromosome"/>
</dbReference>
<dbReference type="AlphaFoldDB" id="A0A858Q4P2"/>
<name>A0A858Q4P2_9GAMM</name>
<organism evidence="2 3">
    <name type="scientific">Methylococcus geothermalis</name>
    <dbReference type="NCBI Taxonomy" id="2681310"/>
    <lineage>
        <taxon>Bacteria</taxon>
        <taxon>Pseudomonadati</taxon>
        <taxon>Pseudomonadota</taxon>
        <taxon>Gammaproteobacteria</taxon>
        <taxon>Methylococcales</taxon>
        <taxon>Methylococcaceae</taxon>
        <taxon>Methylococcus</taxon>
    </lineage>
</organism>
<dbReference type="EMBL" id="CP046565">
    <property type="protein sequence ID" value="QJD28778.1"/>
    <property type="molecule type" value="Genomic_DNA"/>
</dbReference>
<proteinExistence type="predicted"/>
<evidence type="ECO:0000313" key="2">
    <source>
        <dbReference type="EMBL" id="QJD28778.1"/>
    </source>
</evidence>
<protein>
    <submittedName>
        <fullName evidence="2">PHP domain-containing protein</fullName>
    </submittedName>
</protein>
<gene>
    <name evidence="2" type="ORF">GNH96_01575</name>
</gene>
<evidence type="ECO:0000313" key="3">
    <source>
        <dbReference type="Proteomes" id="UP000503004"/>
    </source>
</evidence>
<dbReference type="Gene3D" id="3.20.20.140">
    <property type="entry name" value="Metal-dependent hydrolases"/>
    <property type="match status" value="1"/>
</dbReference>
<sequence length="277" mass="29524">MYDLHAHSTASDGTLTPAELVRAATASGIRTLALTDHDSVAGLPEAAAAAADQGLRLVPGVELSVTWESRTIHVVGLNIAPDHPDLNEGMRRLQAVRARRAEEIGHRLEKKGIPGTFEIASALAGAGMVTRTHFARALVQLGHAASVRDVFDKFLAQGKPGHVPTVWAEMATAVGWIVGAGGVPVLAHPQRYKMTGSWIRRLTGDFKAAGGQAVEVISGNAALSDIQTNTALARRFELLASVGSDYHGPEQVWLKLGKIPPLPDGLAPVWTRWETER</sequence>
<dbReference type="InterPro" id="IPR004013">
    <property type="entry name" value="PHP_dom"/>
</dbReference>
<dbReference type="InterPro" id="IPR003141">
    <property type="entry name" value="Pol/His_phosphatase_N"/>
</dbReference>
<dbReference type="PANTHER" id="PTHR42924">
    <property type="entry name" value="EXONUCLEASE"/>
    <property type="match status" value="1"/>
</dbReference>
<dbReference type="SUPFAM" id="SSF89550">
    <property type="entry name" value="PHP domain-like"/>
    <property type="match status" value="1"/>
</dbReference>
<dbReference type="GO" id="GO:0035312">
    <property type="term" value="F:5'-3' DNA exonuclease activity"/>
    <property type="evidence" value="ECO:0007669"/>
    <property type="project" value="TreeGrafter"/>
</dbReference>
<dbReference type="InterPro" id="IPR052018">
    <property type="entry name" value="PHP_domain"/>
</dbReference>
<accession>A0A858Q4P2</accession>
<dbReference type="InterPro" id="IPR016195">
    <property type="entry name" value="Pol/histidinol_Pase-like"/>
</dbReference>
<dbReference type="GO" id="GO:0004534">
    <property type="term" value="F:5'-3' RNA exonuclease activity"/>
    <property type="evidence" value="ECO:0007669"/>
    <property type="project" value="TreeGrafter"/>
</dbReference>
<dbReference type="Pfam" id="PF02811">
    <property type="entry name" value="PHP"/>
    <property type="match status" value="1"/>
</dbReference>
<dbReference type="SMART" id="SM00481">
    <property type="entry name" value="POLIIIAc"/>
    <property type="match status" value="1"/>
</dbReference>
<dbReference type="CDD" id="cd07438">
    <property type="entry name" value="PHP_HisPPase_AMP"/>
    <property type="match status" value="1"/>
</dbReference>
<keyword evidence="3" id="KW-1185">Reference proteome</keyword>
<dbReference type="KEGG" id="metu:GNH96_01575"/>
<reference evidence="3" key="1">
    <citation type="submission" date="2019-12" db="EMBL/GenBank/DDBJ databases">
        <authorList>
            <person name="Awala S.I."/>
            <person name="Rhee S.K."/>
        </authorList>
    </citation>
    <scope>NUCLEOTIDE SEQUENCE [LARGE SCALE GENOMIC DNA]</scope>
    <source>
        <strain evidence="3">IM1</strain>
    </source>
</reference>
<dbReference type="PANTHER" id="PTHR42924:SF3">
    <property type="entry name" value="POLYMERASE_HISTIDINOL PHOSPHATASE N-TERMINAL DOMAIN-CONTAINING PROTEIN"/>
    <property type="match status" value="1"/>
</dbReference>
<feature type="domain" description="Polymerase/histidinol phosphatase N-terminal" evidence="1">
    <location>
        <begin position="2"/>
        <end position="67"/>
    </location>
</feature>
<dbReference type="Gene3D" id="1.10.150.650">
    <property type="match status" value="1"/>
</dbReference>